<dbReference type="SUPFAM" id="SSF55874">
    <property type="entry name" value="ATPase domain of HSP90 chaperone/DNA topoisomerase II/histidine kinase"/>
    <property type="match status" value="1"/>
</dbReference>
<sequence>MHKSLRLKLTLMLMVIVLGIVICSTLISGLFLGDFYMMGKQKGLIETYNDVNRLYMVSGAVTQEAEGFPSDNPNTDFSQILGEDFENSLERMSEGRGTSIVIFRTYDLSMFNGTIYAQTIYSSMGTQDNGDEQNKMVQDYWDAQSNEQTETLRTTAKYQIQKMYVQRLGNDYLYLSASLDNGDRILIRSSIDSMERSVNLSNQFYLYISLFMLVAGTVVVYIISRSFTQPILTLAQIATRMAQLDFTTKYRVNRQDEIGVLGNSMNYLSSTLETTLGELKLANAKLKKDLEKQTQIDNMRTEFLSNVSHELKTPIALIQGYAEGLMENINDDEESRNFYCEVIVDEAAKMNNIVKKLLDLNQLEFGENNLNMEHFDVVSVVENLLSSSDILFKQKQVTLDFDAREPVYAWADVYTVEEVFNNYLSNAFNHVDGEKIIRVRIVKDQQHVRVSVFNTGTPIPEEDLPKIWGKFYKVDKAHTREYGGSGVGLSIVKASMDLLGQNYGVFNHEDGVEFWFELDATTGVDISPAGE</sequence>
<keyword evidence="8" id="KW-0812">Transmembrane</keyword>
<dbReference type="SUPFAM" id="SSF158472">
    <property type="entry name" value="HAMP domain-like"/>
    <property type="match status" value="1"/>
</dbReference>
<dbReference type="SUPFAM" id="SSF47384">
    <property type="entry name" value="Homodimeric domain of signal transducing histidine kinase"/>
    <property type="match status" value="1"/>
</dbReference>
<proteinExistence type="predicted"/>
<dbReference type="GO" id="GO:0005886">
    <property type="term" value="C:plasma membrane"/>
    <property type="evidence" value="ECO:0007669"/>
    <property type="project" value="TreeGrafter"/>
</dbReference>
<dbReference type="InterPro" id="IPR005467">
    <property type="entry name" value="His_kinase_dom"/>
</dbReference>
<evidence type="ECO:0000259" key="9">
    <source>
        <dbReference type="PROSITE" id="PS50109"/>
    </source>
</evidence>
<dbReference type="PANTHER" id="PTHR45453">
    <property type="entry name" value="PHOSPHATE REGULON SENSOR PROTEIN PHOR"/>
    <property type="match status" value="1"/>
</dbReference>
<dbReference type="CDD" id="cd06225">
    <property type="entry name" value="HAMP"/>
    <property type="match status" value="1"/>
</dbReference>
<evidence type="ECO:0000256" key="4">
    <source>
        <dbReference type="ARBA" id="ARBA00022553"/>
    </source>
</evidence>
<dbReference type="PROSITE" id="PS50109">
    <property type="entry name" value="HIS_KIN"/>
    <property type="match status" value="1"/>
</dbReference>
<dbReference type="SMART" id="SM00304">
    <property type="entry name" value="HAMP"/>
    <property type="match status" value="1"/>
</dbReference>
<organism evidence="11 12">
    <name type="scientific">Catenibacillus scindens</name>
    <dbReference type="NCBI Taxonomy" id="673271"/>
    <lineage>
        <taxon>Bacteria</taxon>
        <taxon>Bacillati</taxon>
        <taxon>Bacillota</taxon>
        <taxon>Clostridia</taxon>
        <taxon>Lachnospirales</taxon>
        <taxon>Lachnospiraceae</taxon>
        <taxon>Catenibacillus</taxon>
    </lineage>
</organism>
<comment type="catalytic activity">
    <reaction evidence="1">
        <text>ATP + protein L-histidine = ADP + protein N-phospho-L-histidine.</text>
        <dbReference type="EC" id="2.7.13.3"/>
    </reaction>
</comment>
<evidence type="ECO:0000256" key="1">
    <source>
        <dbReference type="ARBA" id="ARBA00000085"/>
    </source>
</evidence>
<evidence type="ECO:0000259" key="10">
    <source>
        <dbReference type="PROSITE" id="PS50885"/>
    </source>
</evidence>
<dbReference type="InterPro" id="IPR003594">
    <property type="entry name" value="HATPase_dom"/>
</dbReference>
<dbReference type="InterPro" id="IPR036890">
    <property type="entry name" value="HATPase_C_sf"/>
</dbReference>
<comment type="caution">
    <text evidence="11">The sequence shown here is derived from an EMBL/GenBank/DDBJ whole genome shotgun (WGS) entry which is preliminary data.</text>
</comment>
<keyword evidence="5" id="KW-0808">Transferase</keyword>
<evidence type="ECO:0000256" key="3">
    <source>
        <dbReference type="ARBA" id="ARBA00012438"/>
    </source>
</evidence>
<keyword evidence="6 11" id="KW-0418">Kinase</keyword>
<dbReference type="EC" id="2.7.13.3" evidence="3"/>
<evidence type="ECO:0000313" key="12">
    <source>
        <dbReference type="Proteomes" id="UP000543642"/>
    </source>
</evidence>
<comment type="subcellular location">
    <subcellularLocation>
        <location evidence="2">Membrane</location>
    </subcellularLocation>
</comment>
<dbReference type="RefSeq" id="WP_183774341.1">
    <property type="nucleotide sequence ID" value="NZ_CAWVEG010000041.1"/>
</dbReference>
<name>A0A7W8HAR6_9FIRM</name>
<feature type="domain" description="Histidine kinase" evidence="9">
    <location>
        <begin position="306"/>
        <end position="522"/>
    </location>
</feature>
<evidence type="ECO:0000256" key="5">
    <source>
        <dbReference type="ARBA" id="ARBA00022679"/>
    </source>
</evidence>
<dbReference type="GO" id="GO:0000155">
    <property type="term" value="F:phosphorelay sensor kinase activity"/>
    <property type="evidence" value="ECO:0007669"/>
    <property type="project" value="InterPro"/>
</dbReference>
<accession>A0A7W8HAR6</accession>
<gene>
    <name evidence="11" type="ORF">HNP82_002165</name>
</gene>
<keyword evidence="7" id="KW-0902">Two-component regulatory system</keyword>
<dbReference type="PANTHER" id="PTHR45453:SF3">
    <property type="entry name" value="HISTIDINE KINASE"/>
    <property type="match status" value="1"/>
</dbReference>
<keyword evidence="8" id="KW-0472">Membrane</keyword>
<dbReference type="SMART" id="SM00387">
    <property type="entry name" value="HATPase_c"/>
    <property type="match status" value="1"/>
</dbReference>
<dbReference type="Gene3D" id="3.30.565.10">
    <property type="entry name" value="Histidine kinase-like ATPase, C-terminal domain"/>
    <property type="match status" value="1"/>
</dbReference>
<dbReference type="SMART" id="SM00388">
    <property type="entry name" value="HisKA"/>
    <property type="match status" value="1"/>
</dbReference>
<dbReference type="InterPro" id="IPR050351">
    <property type="entry name" value="BphY/WalK/GraS-like"/>
</dbReference>
<dbReference type="Proteomes" id="UP000543642">
    <property type="component" value="Unassembled WGS sequence"/>
</dbReference>
<dbReference type="Gene3D" id="1.10.287.130">
    <property type="match status" value="1"/>
</dbReference>
<feature type="transmembrane region" description="Helical" evidence="8">
    <location>
        <begin position="204"/>
        <end position="223"/>
    </location>
</feature>
<dbReference type="AlphaFoldDB" id="A0A7W8HAR6"/>
<dbReference type="InterPro" id="IPR036097">
    <property type="entry name" value="HisK_dim/P_sf"/>
</dbReference>
<evidence type="ECO:0000313" key="11">
    <source>
        <dbReference type="EMBL" id="MBB5265026.1"/>
    </source>
</evidence>
<dbReference type="FunFam" id="1.10.287.130:FF:000001">
    <property type="entry name" value="Two-component sensor histidine kinase"/>
    <property type="match status" value="1"/>
</dbReference>
<keyword evidence="4" id="KW-0597">Phosphoprotein</keyword>
<dbReference type="Gene3D" id="6.10.340.10">
    <property type="match status" value="1"/>
</dbReference>
<evidence type="ECO:0000256" key="7">
    <source>
        <dbReference type="ARBA" id="ARBA00023012"/>
    </source>
</evidence>
<dbReference type="GO" id="GO:0004721">
    <property type="term" value="F:phosphoprotein phosphatase activity"/>
    <property type="evidence" value="ECO:0007669"/>
    <property type="project" value="TreeGrafter"/>
</dbReference>
<feature type="domain" description="HAMP" evidence="10">
    <location>
        <begin position="225"/>
        <end position="277"/>
    </location>
</feature>
<protein>
    <recommendedName>
        <fullName evidence="3">histidine kinase</fullName>
        <ecNumber evidence="3">2.7.13.3</ecNumber>
    </recommendedName>
</protein>
<dbReference type="PROSITE" id="PS50885">
    <property type="entry name" value="HAMP"/>
    <property type="match status" value="1"/>
</dbReference>
<dbReference type="EMBL" id="JACHFW010000008">
    <property type="protein sequence ID" value="MBB5265026.1"/>
    <property type="molecule type" value="Genomic_DNA"/>
</dbReference>
<evidence type="ECO:0000256" key="2">
    <source>
        <dbReference type="ARBA" id="ARBA00004370"/>
    </source>
</evidence>
<evidence type="ECO:0000256" key="6">
    <source>
        <dbReference type="ARBA" id="ARBA00022777"/>
    </source>
</evidence>
<dbReference type="GO" id="GO:0016036">
    <property type="term" value="P:cellular response to phosphate starvation"/>
    <property type="evidence" value="ECO:0007669"/>
    <property type="project" value="TreeGrafter"/>
</dbReference>
<feature type="transmembrane region" description="Helical" evidence="8">
    <location>
        <begin position="12"/>
        <end position="32"/>
    </location>
</feature>
<dbReference type="Pfam" id="PF02518">
    <property type="entry name" value="HATPase_c"/>
    <property type="match status" value="1"/>
</dbReference>
<reference evidence="11 12" key="1">
    <citation type="submission" date="2020-08" db="EMBL/GenBank/DDBJ databases">
        <title>Genomic Encyclopedia of Type Strains, Phase IV (KMG-IV): sequencing the most valuable type-strain genomes for metagenomic binning, comparative biology and taxonomic classification.</title>
        <authorList>
            <person name="Goeker M."/>
        </authorList>
    </citation>
    <scope>NUCLEOTIDE SEQUENCE [LARGE SCALE GENOMIC DNA]</scope>
    <source>
        <strain evidence="11 12">DSM 106146</strain>
    </source>
</reference>
<dbReference type="CDD" id="cd00082">
    <property type="entry name" value="HisKA"/>
    <property type="match status" value="1"/>
</dbReference>
<keyword evidence="8" id="KW-1133">Transmembrane helix</keyword>
<dbReference type="Pfam" id="PF00512">
    <property type="entry name" value="HisKA"/>
    <property type="match status" value="1"/>
</dbReference>
<dbReference type="InterPro" id="IPR003660">
    <property type="entry name" value="HAMP_dom"/>
</dbReference>
<dbReference type="Pfam" id="PF00672">
    <property type="entry name" value="HAMP"/>
    <property type="match status" value="1"/>
</dbReference>
<keyword evidence="12" id="KW-1185">Reference proteome</keyword>
<evidence type="ECO:0000256" key="8">
    <source>
        <dbReference type="SAM" id="Phobius"/>
    </source>
</evidence>
<dbReference type="InterPro" id="IPR003661">
    <property type="entry name" value="HisK_dim/P_dom"/>
</dbReference>